<keyword evidence="4" id="KW-1185">Reference proteome</keyword>
<feature type="domain" description="DUF3741" evidence="1">
    <location>
        <begin position="186"/>
        <end position="229"/>
    </location>
</feature>
<dbReference type="EMBL" id="JAAARO010000007">
    <property type="protein sequence ID" value="KAF5744609.1"/>
    <property type="molecule type" value="Genomic_DNA"/>
</dbReference>
<accession>A0A7J7DEA7</accession>
<dbReference type="InterPro" id="IPR025486">
    <property type="entry name" value="DUF4378"/>
</dbReference>
<proteinExistence type="predicted"/>
<feature type="domain" description="DUF4378" evidence="2">
    <location>
        <begin position="638"/>
        <end position="796"/>
    </location>
</feature>
<evidence type="ECO:0008006" key="5">
    <source>
        <dbReference type="Google" id="ProtNLM"/>
    </source>
</evidence>
<protein>
    <recommendedName>
        <fullName evidence="5">Protein TRM32</fullName>
    </recommendedName>
</protein>
<evidence type="ECO:0000313" key="3">
    <source>
        <dbReference type="EMBL" id="KAF5744609.1"/>
    </source>
</evidence>
<dbReference type="InParanoid" id="A0A7J7DEA7"/>
<sequence>MGRDFQHEHSDIELEDYHPGCMWGIFHILNTHHLHNVKRRMIPHRKHRRGKHALCCKNPGTISLTRDAADEQGFMDPEALPFLVEQKTAKSNPRNKSSREPLVKAFIYKQMSAPSQLSSDNDLDEVSKDWENSIIILSKGDSAVERKPPSLPKTTKELVECKGCDSCGTFSVDCEKCDKEMKNQVNQSFVDAYHLAREKSSYQVEDTENFLNMFHVNKGLFLKILKNQDICAANNFFSHPASGMRMRLTKSGTFPAAGSSHNRFARPSTLKHKQNEVWPLSYGENFLISSRGPQFDGFESLKAFQEKSIPLKSDDMEGTATRQETIPSMDSSGELNNHWWHLSLKNHFKDVKRKIKHVLRERKKERRHSLKNALLHRVPSRGSYINEEREKAEKLGGTVLCQDEIGNQQSDVTGGSSINYLRNGYAPSINRASSLHASLDRYTKLFEYGFSKETNWKHSKSLSWTTEYRHISGDPTLSSPRRRLSLSDLDSLPSFANEASLADPLSRMPTTATLDCDSRGDIDIHDVLESVNVVTEKFEPVGGQSCMIFENEGGFVARRNDDELGEDIVESKTPISAGSELNPKCNPFDEPESFVNAQDSFVTESLSSGTTIHENDIAKPKLGNRFLALEFDKVAEAEFNYVKDVLELSGFIEYEHFGRWNLPEQPLDFSLFKELETYLHPEYSSEEVGSNCDHLLLFDLINEVLLEINDTSYTYFSKPFSFANRKCPVPRGYHILEAVWARVSWYVSLKSKVDQSLEDIVGGDLSKDDGWMNLEPEANCVALDLEDMIFDDLLEELVCF</sequence>
<reference evidence="3 4" key="1">
    <citation type="journal article" date="2020" name="Nat. Commun.">
        <title>Genome of Tripterygium wilfordii and identification of cytochrome P450 involved in triptolide biosynthesis.</title>
        <authorList>
            <person name="Tu L."/>
            <person name="Su P."/>
            <person name="Zhang Z."/>
            <person name="Gao L."/>
            <person name="Wang J."/>
            <person name="Hu T."/>
            <person name="Zhou J."/>
            <person name="Zhang Y."/>
            <person name="Zhao Y."/>
            <person name="Liu Y."/>
            <person name="Song Y."/>
            <person name="Tong Y."/>
            <person name="Lu Y."/>
            <person name="Yang J."/>
            <person name="Xu C."/>
            <person name="Jia M."/>
            <person name="Peters R.J."/>
            <person name="Huang L."/>
            <person name="Gao W."/>
        </authorList>
    </citation>
    <scope>NUCLEOTIDE SEQUENCE [LARGE SCALE GENOMIC DNA]</scope>
    <source>
        <strain evidence="4">cv. XIE 37</strain>
        <tissue evidence="3">Leaf</tissue>
    </source>
</reference>
<dbReference type="Pfam" id="PF14309">
    <property type="entry name" value="DUF4378"/>
    <property type="match status" value="1"/>
</dbReference>
<evidence type="ECO:0000259" key="2">
    <source>
        <dbReference type="Pfam" id="PF14309"/>
    </source>
</evidence>
<dbReference type="PANTHER" id="PTHR47071:SF2">
    <property type="entry name" value="PROTEIN TRM32"/>
    <property type="match status" value="1"/>
</dbReference>
<dbReference type="InterPro" id="IPR044257">
    <property type="entry name" value="TRM32-like"/>
</dbReference>
<dbReference type="Pfam" id="PF12552">
    <property type="entry name" value="DUF3741"/>
    <property type="match status" value="1"/>
</dbReference>
<dbReference type="InterPro" id="IPR022212">
    <property type="entry name" value="DUF3741"/>
</dbReference>
<dbReference type="Proteomes" id="UP000593562">
    <property type="component" value="Unassembled WGS sequence"/>
</dbReference>
<gene>
    <name evidence="3" type="ORF">HS088_TW07G00184</name>
</gene>
<evidence type="ECO:0000313" key="4">
    <source>
        <dbReference type="Proteomes" id="UP000593562"/>
    </source>
</evidence>
<dbReference type="PANTHER" id="PTHR47071">
    <property type="entry name" value="PROTEIN TRM32"/>
    <property type="match status" value="1"/>
</dbReference>
<name>A0A7J7DEA7_TRIWF</name>
<evidence type="ECO:0000259" key="1">
    <source>
        <dbReference type="Pfam" id="PF12552"/>
    </source>
</evidence>
<comment type="caution">
    <text evidence="3">The sequence shown here is derived from an EMBL/GenBank/DDBJ whole genome shotgun (WGS) entry which is preliminary data.</text>
</comment>
<dbReference type="AlphaFoldDB" id="A0A7J7DEA7"/>
<dbReference type="OrthoDB" id="758104at2759"/>
<organism evidence="3 4">
    <name type="scientific">Tripterygium wilfordii</name>
    <name type="common">Thunder God vine</name>
    <dbReference type="NCBI Taxonomy" id="458696"/>
    <lineage>
        <taxon>Eukaryota</taxon>
        <taxon>Viridiplantae</taxon>
        <taxon>Streptophyta</taxon>
        <taxon>Embryophyta</taxon>
        <taxon>Tracheophyta</taxon>
        <taxon>Spermatophyta</taxon>
        <taxon>Magnoliopsida</taxon>
        <taxon>eudicotyledons</taxon>
        <taxon>Gunneridae</taxon>
        <taxon>Pentapetalae</taxon>
        <taxon>rosids</taxon>
        <taxon>fabids</taxon>
        <taxon>Celastrales</taxon>
        <taxon>Celastraceae</taxon>
        <taxon>Tripterygium</taxon>
    </lineage>
</organism>